<keyword evidence="3" id="KW-1185">Reference proteome</keyword>
<proteinExistence type="predicted"/>
<feature type="domain" description="VWFA" evidence="1">
    <location>
        <begin position="23"/>
        <end position="178"/>
    </location>
</feature>
<name>A0ABM8DP47_9BACT</name>
<evidence type="ECO:0000313" key="2">
    <source>
        <dbReference type="EMBL" id="BDU68702.1"/>
    </source>
</evidence>
<evidence type="ECO:0000259" key="1">
    <source>
        <dbReference type="PROSITE" id="PS50234"/>
    </source>
</evidence>
<accession>A0ABM8DP47</accession>
<organism evidence="2 3">
    <name type="scientific">Geothrix oryzae</name>
    <dbReference type="NCBI Taxonomy" id="2927975"/>
    <lineage>
        <taxon>Bacteria</taxon>
        <taxon>Pseudomonadati</taxon>
        <taxon>Acidobacteriota</taxon>
        <taxon>Holophagae</taxon>
        <taxon>Holophagales</taxon>
        <taxon>Holophagaceae</taxon>
        <taxon>Geothrix</taxon>
    </lineage>
</organism>
<dbReference type="SUPFAM" id="SSF53300">
    <property type="entry name" value="vWA-like"/>
    <property type="match status" value="1"/>
</dbReference>
<gene>
    <name evidence="2" type="ORF">GETHOR_08030</name>
</gene>
<protein>
    <recommendedName>
        <fullName evidence="1">VWFA domain-containing protein</fullName>
    </recommendedName>
</protein>
<dbReference type="CDD" id="cd00198">
    <property type="entry name" value="vWFA"/>
    <property type="match status" value="1"/>
</dbReference>
<dbReference type="Proteomes" id="UP001242010">
    <property type="component" value="Chromosome"/>
</dbReference>
<dbReference type="InterPro" id="IPR002035">
    <property type="entry name" value="VWF_A"/>
</dbReference>
<evidence type="ECO:0000313" key="3">
    <source>
        <dbReference type="Proteomes" id="UP001242010"/>
    </source>
</evidence>
<dbReference type="InterPro" id="IPR036465">
    <property type="entry name" value="vWFA_dom_sf"/>
</dbReference>
<reference evidence="3" key="1">
    <citation type="journal article" date="2023" name="Int. J. Syst. Evol. Microbiol.">
        <title>Mesoterricola silvestris gen. nov., sp. nov., Mesoterricola sediminis sp. nov., Geothrix oryzae sp. nov., Geothrix edaphica sp. nov., Geothrix rubra sp. nov., and Geothrix limicola sp. nov., six novel members of Acidobacteriota isolated from soils.</title>
        <authorList>
            <person name="Itoh H."/>
            <person name="Sugisawa Y."/>
            <person name="Mise K."/>
            <person name="Xu Z."/>
            <person name="Kuniyasu M."/>
            <person name="Ushijima N."/>
            <person name="Kawano K."/>
            <person name="Kobayashi E."/>
            <person name="Shiratori Y."/>
            <person name="Masuda Y."/>
            <person name="Senoo K."/>
        </authorList>
    </citation>
    <scope>NUCLEOTIDE SEQUENCE [LARGE SCALE GENOMIC DNA]</scope>
    <source>
        <strain evidence="3">Red222</strain>
    </source>
</reference>
<dbReference type="EMBL" id="AP027079">
    <property type="protein sequence ID" value="BDU68702.1"/>
    <property type="molecule type" value="Genomic_DNA"/>
</dbReference>
<dbReference type="Gene3D" id="3.40.50.410">
    <property type="entry name" value="von Willebrand factor, type A domain"/>
    <property type="match status" value="1"/>
</dbReference>
<dbReference type="PROSITE" id="PS50234">
    <property type="entry name" value="VWFA"/>
    <property type="match status" value="1"/>
</dbReference>
<dbReference type="RefSeq" id="WP_286355337.1">
    <property type="nucleotide sequence ID" value="NZ_AP027079.1"/>
</dbReference>
<sequence>MIGETSTTHGTHTAAISRQNPGCILFLLDQSGSMAGSLSLPDGTAITKEQGVADVVNRLLGELVLSCTKGEEVYDRFHLGVITYGEGVRTASGFEGLVPLSKVASSYVHLDKRSARNPDGTTTDVAFPVWFVPTSGGGTPMCGAIHLAETLLEPWISQHPDSFPPIVFNITDGASTDGSPLPGLLALQAIGTGDGPCLTFNCLLAEDSGPAVVWPAETHQVPNGHLRDLFEGSSILPESMRARAASVHKLALSPGARGVVLNATLMDLVRLLDIGSTPNPGGGR</sequence>